<dbReference type="EMBL" id="SDIL01000034">
    <property type="protein sequence ID" value="RXK39252.1"/>
    <property type="molecule type" value="Genomic_DNA"/>
</dbReference>
<feature type="compositionally biased region" description="Polar residues" evidence="1">
    <location>
        <begin position="39"/>
        <end position="60"/>
    </location>
</feature>
<feature type="compositionally biased region" description="Polar residues" evidence="1">
    <location>
        <begin position="223"/>
        <end position="238"/>
    </location>
</feature>
<dbReference type="VEuPathDB" id="FungiDB:TREMEDRAFT_58720"/>
<feature type="region of interest" description="Disordered" evidence="1">
    <location>
        <begin position="97"/>
        <end position="125"/>
    </location>
</feature>
<feature type="region of interest" description="Disordered" evidence="1">
    <location>
        <begin position="1"/>
        <end position="20"/>
    </location>
</feature>
<feature type="compositionally biased region" description="Basic and acidic residues" evidence="1">
    <location>
        <begin position="299"/>
        <end position="317"/>
    </location>
</feature>
<reference evidence="2 3" key="1">
    <citation type="submission" date="2016-06" db="EMBL/GenBank/DDBJ databases">
        <title>Evolution of pathogenesis and genome organization in the Tremellales.</title>
        <authorList>
            <person name="Cuomo C."/>
            <person name="Litvintseva A."/>
            <person name="Heitman J."/>
            <person name="Chen Y."/>
            <person name="Sun S."/>
            <person name="Springer D."/>
            <person name="Dromer F."/>
            <person name="Young S."/>
            <person name="Zeng Q."/>
            <person name="Chapman S."/>
            <person name="Gujja S."/>
            <person name="Saif S."/>
            <person name="Birren B."/>
        </authorList>
    </citation>
    <scope>NUCLEOTIDE SEQUENCE [LARGE SCALE GENOMIC DNA]</scope>
    <source>
        <strain evidence="2 3">ATCC 28783</strain>
    </source>
</reference>
<feature type="region of interest" description="Disordered" evidence="1">
    <location>
        <begin position="27"/>
        <end position="60"/>
    </location>
</feature>
<dbReference type="AlphaFoldDB" id="A0A4Q1BNG3"/>
<organism evidence="2 3">
    <name type="scientific">Tremella mesenterica</name>
    <name type="common">Jelly fungus</name>
    <dbReference type="NCBI Taxonomy" id="5217"/>
    <lineage>
        <taxon>Eukaryota</taxon>
        <taxon>Fungi</taxon>
        <taxon>Dikarya</taxon>
        <taxon>Basidiomycota</taxon>
        <taxon>Agaricomycotina</taxon>
        <taxon>Tremellomycetes</taxon>
        <taxon>Tremellales</taxon>
        <taxon>Tremellaceae</taxon>
        <taxon>Tremella</taxon>
    </lineage>
</organism>
<dbReference type="Proteomes" id="UP000289152">
    <property type="component" value="Unassembled WGS sequence"/>
</dbReference>
<proteinExistence type="predicted"/>
<evidence type="ECO:0000313" key="2">
    <source>
        <dbReference type="EMBL" id="RXK39252.1"/>
    </source>
</evidence>
<feature type="compositionally biased region" description="Basic residues" evidence="1">
    <location>
        <begin position="274"/>
        <end position="285"/>
    </location>
</feature>
<feature type="region of interest" description="Disordered" evidence="1">
    <location>
        <begin position="381"/>
        <end position="421"/>
    </location>
</feature>
<accession>A0A4Q1BNG3</accession>
<feature type="region of interest" description="Disordered" evidence="1">
    <location>
        <begin position="223"/>
        <end position="286"/>
    </location>
</feature>
<name>A0A4Q1BNG3_TREME</name>
<feature type="compositionally biased region" description="Low complexity" evidence="1">
    <location>
        <begin position="97"/>
        <end position="120"/>
    </location>
</feature>
<sequence length="421" mass="46112">MSHPVDYRNPQISSPLSSAVSISAMSESEWSTLEDLNDGPSSSMQHSLPTTTTTPVSQIDKSSNDPLHIIALQQGVLSLYEGLNSILSANGLSLSTLASSSNSSTLPNNSPSSLTSPQPSHNLSEQPLDEMIREKSTDWLLHTNTILNSHIERLQQKLEASRTAHLTTIRQLREERLRKTPRHGGINIDRVARLAARLASEEMSAMEVAAELLDEVDRAENWNGQQQSSSTTLSNIETSSQSQPEPSFFAPPPSVSSQVKTGTSPMIETFAPRSVKKSKKQKRLEKSKMYVPGVLSGIRKPEEKPVKETEQEKQEKEDMKLILNLEERQRGISMDIDGMGLGEPPTERLMNLEGVMDVALGRIGSLELQLGEIRSKVELEGGETPRIGSTDVTMDDEDISSVDSDDEGDVGGDLVNVSSRF</sequence>
<evidence type="ECO:0000256" key="1">
    <source>
        <dbReference type="SAM" id="MobiDB-lite"/>
    </source>
</evidence>
<feature type="compositionally biased region" description="Acidic residues" evidence="1">
    <location>
        <begin position="393"/>
        <end position="410"/>
    </location>
</feature>
<comment type="caution">
    <text evidence="2">The sequence shown here is derived from an EMBL/GenBank/DDBJ whole genome shotgun (WGS) entry which is preliminary data.</text>
</comment>
<feature type="region of interest" description="Disordered" evidence="1">
    <location>
        <begin position="298"/>
        <end position="317"/>
    </location>
</feature>
<gene>
    <name evidence="2" type="ORF">M231_03472</name>
</gene>
<evidence type="ECO:0000313" key="3">
    <source>
        <dbReference type="Proteomes" id="UP000289152"/>
    </source>
</evidence>
<keyword evidence="3" id="KW-1185">Reference proteome</keyword>
<dbReference type="InParanoid" id="A0A4Q1BNG3"/>
<protein>
    <submittedName>
        <fullName evidence="2">Uncharacterized protein</fullName>
    </submittedName>
</protein>
<feature type="compositionally biased region" description="Low complexity" evidence="1">
    <location>
        <begin position="239"/>
        <end position="248"/>
    </location>
</feature>